<dbReference type="PANTHER" id="PTHR18964">
    <property type="entry name" value="ROK (REPRESSOR, ORF, KINASE) FAMILY"/>
    <property type="match status" value="1"/>
</dbReference>
<keyword evidence="3" id="KW-1185">Reference proteome</keyword>
<sequence length="411" mass="41764">MKAVVMASSGRLTAGEARWHTAAQILTWVRAHPGGTRAELTQDLRLNSGLATEITARLRAMRLLEETPAPRATGQRGRPTTVLGAHPEGPVLLAVDLRTAEWRSAVVTLDGQLTETASVRHGSRSPRAVLAAIRGRVDAVLRAYGNRVRGVSLAVAGTVHEGRLVQSATLGWRDVDLGLVAGDVPLLLGNDATLAGVAEARTGASVGASTALHLMVVVGIGGTVTVDGRPATGSHGAAGEYGHQPYGDRSLICPCGARGCWDLEVDGRALARHLGVAEPQDPAAFLRDHLGGGAAVAAGDAVAAGPADAAGPAVARVAAALGGGVGALVNVHDPATVTLGGLAPLLRRAAPDAFEQAYLDGLMAFHKGRPPAVVDAVHGDDGPLQGAAVLGLDEITSEAALAAWATLPLPQ</sequence>
<dbReference type="InterPro" id="IPR036390">
    <property type="entry name" value="WH_DNA-bd_sf"/>
</dbReference>
<dbReference type="Pfam" id="PF00480">
    <property type="entry name" value="ROK"/>
    <property type="match status" value="1"/>
</dbReference>
<name>A0ABQ3ZPU7_9ACTN</name>
<evidence type="ECO:0000313" key="3">
    <source>
        <dbReference type="Proteomes" id="UP000603200"/>
    </source>
</evidence>
<dbReference type="EMBL" id="BOMN01000041">
    <property type="protein sequence ID" value="GIE20612.1"/>
    <property type="molecule type" value="Genomic_DNA"/>
</dbReference>
<comment type="caution">
    <text evidence="2">The sequence shown here is derived from an EMBL/GenBank/DDBJ whole genome shotgun (WGS) entry which is preliminary data.</text>
</comment>
<reference evidence="2 3" key="1">
    <citation type="submission" date="2021-01" db="EMBL/GenBank/DDBJ databases">
        <title>Whole genome shotgun sequence of Actinoplanes humidus NBRC 14915.</title>
        <authorList>
            <person name="Komaki H."/>
            <person name="Tamura T."/>
        </authorList>
    </citation>
    <scope>NUCLEOTIDE SEQUENCE [LARGE SCALE GENOMIC DNA]</scope>
    <source>
        <strain evidence="2 3">NBRC 14915</strain>
    </source>
</reference>
<dbReference type="Gene3D" id="1.10.10.10">
    <property type="entry name" value="Winged helix-like DNA-binding domain superfamily/Winged helix DNA-binding domain"/>
    <property type="match status" value="1"/>
</dbReference>
<protein>
    <submittedName>
        <fullName evidence="2">Xylose repressor</fullName>
    </submittedName>
</protein>
<evidence type="ECO:0000256" key="1">
    <source>
        <dbReference type="ARBA" id="ARBA00006479"/>
    </source>
</evidence>
<accession>A0ABQ3ZPU7</accession>
<comment type="similarity">
    <text evidence="1">Belongs to the ROK (NagC/XylR) family.</text>
</comment>
<dbReference type="InterPro" id="IPR036388">
    <property type="entry name" value="WH-like_DNA-bd_sf"/>
</dbReference>
<dbReference type="InterPro" id="IPR000600">
    <property type="entry name" value="ROK"/>
</dbReference>
<dbReference type="PANTHER" id="PTHR18964:SF149">
    <property type="entry name" value="BIFUNCTIONAL UDP-N-ACETYLGLUCOSAMINE 2-EPIMERASE_N-ACETYLMANNOSAMINE KINASE"/>
    <property type="match status" value="1"/>
</dbReference>
<gene>
    <name evidence="2" type="ORF">Ahu01nite_037140</name>
</gene>
<proteinExistence type="inferred from homology"/>
<evidence type="ECO:0000313" key="2">
    <source>
        <dbReference type="EMBL" id="GIE20612.1"/>
    </source>
</evidence>
<dbReference type="InterPro" id="IPR043129">
    <property type="entry name" value="ATPase_NBD"/>
</dbReference>
<dbReference type="Gene3D" id="3.30.420.40">
    <property type="match status" value="2"/>
</dbReference>
<organism evidence="2 3">
    <name type="scientific">Winogradskya humida</name>
    <dbReference type="NCBI Taxonomy" id="113566"/>
    <lineage>
        <taxon>Bacteria</taxon>
        <taxon>Bacillati</taxon>
        <taxon>Actinomycetota</taxon>
        <taxon>Actinomycetes</taxon>
        <taxon>Micromonosporales</taxon>
        <taxon>Micromonosporaceae</taxon>
        <taxon>Winogradskya</taxon>
    </lineage>
</organism>
<dbReference type="SUPFAM" id="SSF46785">
    <property type="entry name" value="Winged helix' DNA-binding domain"/>
    <property type="match status" value="1"/>
</dbReference>
<dbReference type="Proteomes" id="UP000603200">
    <property type="component" value="Unassembled WGS sequence"/>
</dbReference>
<dbReference type="SUPFAM" id="SSF53067">
    <property type="entry name" value="Actin-like ATPase domain"/>
    <property type="match status" value="1"/>
</dbReference>